<dbReference type="Proteomes" id="UP000001194">
    <property type="component" value="Unassembled WGS sequence"/>
</dbReference>
<dbReference type="RefSeq" id="XP_001889360.1">
    <property type="nucleotide sequence ID" value="XM_001889325.1"/>
</dbReference>
<dbReference type="PANTHER" id="PTHR45418">
    <property type="entry name" value="CANCER/TESTIS ANTIGEN 55"/>
    <property type="match status" value="1"/>
</dbReference>
<name>B0DZJ1_LACBS</name>
<dbReference type="InterPro" id="IPR041677">
    <property type="entry name" value="DNA2/NAM7_AAA_11"/>
</dbReference>
<reference evidence="4 5" key="1">
    <citation type="journal article" date="2008" name="Nature">
        <title>The genome of Laccaria bicolor provides insights into mycorrhizal symbiosis.</title>
        <authorList>
            <person name="Martin F."/>
            <person name="Aerts A."/>
            <person name="Ahren D."/>
            <person name="Brun A."/>
            <person name="Danchin E.G.J."/>
            <person name="Duchaussoy F."/>
            <person name="Gibon J."/>
            <person name="Kohler A."/>
            <person name="Lindquist E."/>
            <person name="Pereda V."/>
            <person name="Salamov A."/>
            <person name="Shapiro H.J."/>
            <person name="Wuyts J."/>
            <person name="Blaudez D."/>
            <person name="Buee M."/>
            <person name="Brokstein P."/>
            <person name="Canbaeck B."/>
            <person name="Cohen D."/>
            <person name="Courty P.E."/>
            <person name="Coutinho P.M."/>
            <person name="Delaruelle C."/>
            <person name="Detter J.C."/>
            <person name="Deveau A."/>
            <person name="DiFazio S."/>
            <person name="Duplessis S."/>
            <person name="Fraissinet-Tachet L."/>
            <person name="Lucic E."/>
            <person name="Frey-Klett P."/>
            <person name="Fourrey C."/>
            <person name="Feussner I."/>
            <person name="Gay G."/>
            <person name="Grimwood J."/>
            <person name="Hoegger P.J."/>
            <person name="Jain P."/>
            <person name="Kilaru S."/>
            <person name="Labbe J."/>
            <person name="Lin Y.C."/>
            <person name="Legue V."/>
            <person name="Le Tacon F."/>
            <person name="Marmeisse R."/>
            <person name="Melayah D."/>
            <person name="Montanini B."/>
            <person name="Muratet M."/>
            <person name="Nehls U."/>
            <person name="Niculita-Hirzel H."/>
            <person name="Oudot-Le Secq M.P."/>
            <person name="Peter M."/>
            <person name="Quesneville H."/>
            <person name="Rajashekar B."/>
            <person name="Reich M."/>
            <person name="Rouhier N."/>
            <person name="Schmutz J."/>
            <person name="Yin T."/>
            <person name="Chalot M."/>
            <person name="Henrissat B."/>
            <person name="Kuees U."/>
            <person name="Lucas S."/>
            <person name="Van de Peer Y."/>
            <person name="Podila G.K."/>
            <person name="Polle A."/>
            <person name="Pukkila P.J."/>
            <person name="Richardson P.M."/>
            <person name="Rouze P."/>
            <person name="Sanders I.R."/>
            <person name="Stajich J.E."/>
            <person name="Tunlid A."/>
            <person name="Tuskan G."/>
            <person name="Grigoriev I.V."/>
        </authorList>
    </citation>
    <scope>NUCLEOTIDE SEQUENCE [LARGE SCALE GENOMIC DNA]</scope>
    <source>
        <strain evidence="5">S238N-H82 / ATCC MYA-4686</strain>
    </source>
</reference>
<keyword evidence="2" id="KW-0963">Cytoplasm</keyword>
<gene>
    <name evidence="4" type="ORF">LACBIDRAFT_315001</name>
</gene>
<dbReference type="SUPFAM" id="SSF52540">
    <property type="entry name" value="P-loop containing nucleoside triphosphate hydrolases"/>
    <property type="match status" value="1"/>
</dbReference>
<evidence type="ECO:0000313" key="5">
    <source>
        <dbReference type="Proteomes" id="UP000001194"/>
    </source>
</evidence>
<dbReference type="AlphaFoldDB" id="B0DZJ1"/>
<dbReference type="HOGENOM" id="CLU_1686927_0_0_1"/>
<dbReference type="GO" id="GO:0004386">
    <property type="term" value="F:helicase activity"/>
    <property type="evidence" value="ECO:0007669"/>
    <property type="project" value="InterPro"/>
</dbReference>
<dbReference type="GO" id="GO:0005737">
    <property type="term" value="C:cytoplasm"/>
    <property type="evidence" value="ECO:0007669"/>
    <property type="project" value="UniProtKB-SubCell"/>
</dbReference>
<accession>B0DZJ1</accession>
<dbReference type="PANTHER" id="PTHR45418:SF1">
    <property type="entry name" value="CANCER_TESTIS ANTIGEN 55"/>
    <property type="match status" value="1"/>
</dbReference>
<keyword evidence="5" id="KW-1185">Reference proteome</keyword>
<dbReference type="STRING" id="486041.B0DZJ1"/>
<comment type="subcellular location">
    <subcellularLocation>
        <location evidence="1">Cytoplasm</location>
    </subcellularLocation>
</comment>
<organism evidence="5">
    <name type="scientific">Laccaria bicolor (strain S238N-H82 / ATCC MYA-4686)</name>
    <name type="common">Bicoloured deceiver</name>
    <name type="synonym">Laccaria laccata var. bicolor</name>
    <dbReference type="NCBI Taxonomy" id="486041"/>
    <lineage>
        <taxon>Eukaryota</taxon>
        <taxon>Fungi</taxon>
        <taxon>Dikarya</taxon>
        <taxon>Basidiomycota</taxon>
        <taxon>Agaricomycotina</taxon>
        <taxon>Agaricomycetes</taxon>
        <taxon>Agaricomycetidae</taxon>
        <taxon>Agaricales</taxon>
        <taxon>Agaricineae</taxon>
        <taxon>Hydnangiaceae</taxon>
        <taxon>Laccaria</taxon>
    </lineage>
</organism>
<evidence type="ECO:0000256" key="2">
    <source>
        <dbReference type="ARBA" id="ARBA00022490"/>
    </source>
</evidence>
<evidence type="ECO:0000256" key="1">
    <source>
        <dbReference type="ARBA" id="ARBA00004496"/>
    </source>
</evidence>
<dbReference type="Pfam" id="PF13086">
    <property type="entry name" value="AAA_11"/>
    <property type="match status" value="1"/>
</dbReference>
<dbReference type="InterPro" id="IPR027417">
    <property type="entry name" value="P-loop_NTPase"/>
</dbReference>
<evidence type="ECO:0000313" key="4">
    <source>
        <dbReference type="EMBL" id="EDQ99949.1"/>
    </source>
</evidence>
<dbReference type="Gene3D" id="3.40.50.300">
    <property type="entry name" value="P-loop containing nucleotide triphosphate hydrolases"/>
    <property type="match status" value="1"/>
</dbReference>
<dbReference type="EMBL" id="DS547156">
    <property type="protein sequence ID" value="EDQ99949.1"/>
    <property type="molecule type" value="Genomic_DNA"/>
</dbReference>
<feature type="domain" description="DNA2/NAM7 helicase helicase" evidence="3">
    <location>
        <begin position="77"/>
        <end position="148"/>
    </location>
</feature>
<dbReference type="GeneID" id="6085003"/>
<evidence type="ECO:0000259" key="3">
    <source>
        <dbReference type="Pfam" id="PF13086"/>
    </source>
</evidence>
<dbReference type="KEGG" id="lbc:LACBIDRAFT_315001"/>
<proteinExistence type="predicted"/>
<dbReference type="InParanoid" id="B0DZJ1"/>
<protein>
    <submittedName>
        <fullName evidence="4">Predicted protein</fullName>
    </submittedName>
</protein>
<sequence length="156" mass="17119">MRQAEVGLHFHESFGASSTMQPFNIRFKLNRIPVKRQHQAVDTVFTQVHVLFPLAAHLLSFNMMGIQLIKVFNSLIQSNQSQLLAVKSIVNQTPGSPPFVVFGLPGTSKTITIVEAILQLLRSNPQARILACAPSNSAANLIAERLSAGLNTDQLF</sequence>
<dbReference type="OrthoDB" id="3065667at2759"/>